<protein>
    <submittedName>
        <fullName evidence="1">Translocation protein TolB</fullName>
    </submittedName>
</protein>
<proteinExistence type="predicted"/>
<name>A0A2X4XVL7_9GAMM</name>
<organism evidence="1 2">
    <name type="scientific">Leminorella richardii</name>
    <dbReference type="NCBI Taxonomy" id="158841"/>
    <lineage>
        <taxon>Bacteria</taxon>
        <taxon>Pseudomonadati</taxon>
        <taxon>Pseudomonadota</taxon>
        <taxon>Gammaproteobacteria</taxon>
        <taxon>Enterobacterales</taxon>
        <taxon>Budviciaceae</taxon>
        <taxon>Leminorella</taxon>
    </lineage>
</organism>
<gene>
    <name evidence="1" type="primary">tolB_2</name>
    <name evidence="1" type="ORF">NCTC12151_03449</name>
</gene>
<dbReference type="RefSeq" id="WP_111741712.1">
    <property type="nucleotide sequence ID" value="NZ_LR698987.1"/>
</dbReference>
<accession>A0A2X4XVL7</accession>
<dbReference type="InterPro" id="IPR011659">
    <property type="entry name" value="WD40"/>
</dbReference>
<dbReference type="Pfam" id="PF12566">
    <property type="entry name" value="DUF3748"/>
    <property type="match status" value="1"/>
</dbReference>
<dbReference type="AlphaFoldDB" id="A0A2X4XVL7"/>
<dbReference type="Pfam" id="PF07676">
    <property type="entry name" value="PD40"/>
    <property type="match status" value="2"/>
</dbReference>
<dbReference type="InterPro" id="IPR011042">
    <property type="entry name" value="6-blade_b-propeller_TolB-like"/>
</dbReference>
<reference evidence="1 2" key="1">
    <citation type="submission" date="2018-06" db="EMBL/GenBank/DDBJ databases">
        <authorList>
            <consortium name="Pathogen Informatics"/>
            <person name="Doyle S."/>
        </authorList>
    </citation>
    <scope>NUCLEOTIDE SEQUENCE [LARGE SCALE GENOMIC DNA]</scope>
    <source>
        <strain evidence="1 2">NCTC12151</strain>
    </source>
</reference>
<dbReference type="Proteomes" id="UP000249005">
    <property type="component" value="Chromosome 1"/>
</dbReference>
<keyword evidence="2" id="KW-1185">Reference proteome</keyword>
<evidence type="ECO:0000313" key="2">
    <source>
        <dbReference type="Proteomes" id="UP000249005"/>
    </source>
</evidence>
<dbReference type="Gene3D" id="2.120.10.30">
    <property type="entry name" value="TolB, C-terminal domain"/>
    <property type="match status" value="1"/>
</dbReference>
<dbReference type="InterPro" id="IPR022223">
    <property type="entry name" value="DUF3748"/>
</dbReference>
<evidence type="ECO:0000313" key="1">
    <source>
        <dbReference type="EMBL" id="SQI44115.1"/>
    </source>
</evidence>
<sequence length="439" mass="48956">MKETEKQVTYTPCNHQLTNVNVWTPDSQWLVYDVRPSGASFTGQTIERVNIETCEVEVVYQAEPESFVGVVTVSPTEPVRYVFIHSPEKPDAEWHYDFHHRRGVIVTEPDRAKAVTLDAMDITPPFTPGALRGGSHVHVFSHDGDFLSFTYNDHLMHERGAEFDQRNVGVAVTLHPVRVDKQHPREYDGSHFCVLVSQTVAHPQPGSDEISRAYEEGWVGQEGYINADGFRQRRALAFIGDVRSEDDSKIPEVFIVDLPQEPEAYTQAGLAPLAGTPDTLPSPPHSVRQRRLTYTADRRFPGIATSPRHWLRSSPDGSKIAFLMKDDFGVVQVWLVSPLGGELKQVTDGEFGVQSAFTWSPDGRSLAFVMDGSVALCDVNSGVVTRLTEKQSENHPCSDAVVFSPNGKYIAYMREVDGFIQLFVTGTEMDGWETGEGME</sequence>
<dbReference type="SUPFAM" id="SSF82171">
    <property type="entry name" value="DPP6 N-terminal domain-like"/>
    <property type="match status" value="1"/>
</dbReference>
<dbReference type="KEGG" id="lri:NCTC12151_03449"/>
<dbReference type="OrthoDB" id="626010at2"/>
<dbReference type="EMBL" id="LS483470">
    <property type="protein sequence ID" value="SQI44115.1"/>
    <property type="molecule type" value="Genomic_DNA"/>
</dbReference>